<evidence type="ECO:0000259" key="1">
    <source>
        <dbReference type="PROSITE" id="PS50878"/>
    </source>
</evidence>
<evidence type="ECO:0000313" key="2">
    <source>
        <dbReference type="EMBL" id="KAJ8913354.1"/>
    </source>
</evidence>
<dbReference type="PANTHER" id="PTHR21301:SF10">
    <property type="entry name" value="REVERSE TRANSCRIPTASE DOMAIN-CONTAINING PROTEIN"/>
    <property type="match status" value="1"/>
</dbReference>
<dbReference type="Pfam" id="PF26215">
    <property type="entry name" value="HTH_animal"/>
    <property type="match status" value="1"/>
</dbReference>
<evidence type="ECO:0000313" key="3">
    <source>
        <dbReference type="Proteomes" id="UP001159042"/>
    </source>
</evidence>
<dbReference type="EMBL" id="JANEYG010000095">
    <property type="protein sequence ID" value="KAJ8913354.1"/>
    <property type="molecule type" value="Genomic_DNA"/>
</dbReference>
<dbReference type="AlphaFoldDB" id="A0AAV8VGS0"/>
<dbReference type="InterPro" id="IPR000477">
    <property type="entry name" value="RT_dom"/>
</dbReference>
<reference evidence="2 3" key="1">
    <citation type="journal article" date="2023" name="Insect Mol. Biol.">
        <title>Genome sequencing provides insights into the evolution of gene families encoding plant cell wall-degrading enzymes in longhorned beetles.</title>
        <authorList>
            <person name="Shin N.R."/>
            <person name="Okamura Y."/>
            <person name="Kirsch R."/>
            <person name="Pauchet Y."/>
        </authorList>
    </citation>
    <scope>NUCLEOTIDE SEQUENCE [LARGE SCALE GENOMIC DNA]</scope>
    <source>
        <strain evidence="2">EAD_L_NR</strain>
    </source>
</reference>
<protein>
    <recommendedName>
        <fullName evidence="1">Reverse transcriptase domain-containing protein</fullName>
    </recommendedName>
</protein>
<keyword evidence="3" id="KW-1185">Reference proteome</keyword>
<accession>A0AAV8VGS0</accession>
<comment type="caution">
    <text evidence="2">The sequence shown here is derived from an EMBL/GenBank/DDBJ whole genome shotgun (WGS) entry which is preliminary data.</text>
</comment>
<dbReference type="PROSITE" id="PS50878">
    <property type="entry name" value="RT_POL"/>
    <property type="match status" value="1"/>
</dbReference>
<feature type="domain" description="Reverse transcriptase" evidence="1">
    <location>
        <begin position="459"/>
        <end position="717"/>
    </location>
</feature>
<proteinExistence type="predicted"/>
<dbReference type="InterPro" id="IPR058912">
    <property type="entry name" value="HTH_animal"/>
</dbReference>
<dbReference type="CDD" id="cd00304">
    <property type="entry name" value="RT_like"/>
    <property type="match status" value="1"/>
</dbReference>
<dbReference type="CDD" id="cd10442">
    <property type="entry name" value="GIY-YIG_PLEs"/>
    <property type="match status" value="1"/>
</dbReference>
<dbReference type="Proteomes" id="UP001159042">
    <property type="component" value="Unassembled WGS sequence"/>
</dbReference>
<name>A0AAV8VGS0_9CUCU</name>
<sequence length="940" mass="109506">MSMSDISSMPPEKPPECSSEDWNALQKIVDDAIVDNTVVYDKEFSNISQTSAQNDMQIQVGGTIILEVMDVDENNIIVGNHQILNSNIFSEQNSNVAVFTGNSVEPSVMETEETNKSNKKTVKKRHRNPNNWQQNIRKMKRQRGEEYIDVKGHTIPKRQIKNNMCRSSTGNCPYKCTKKITSQEREEIHKSFWKLTDDKKLHFYSKHIKRILPARKRTEKEEKIITSKKVSCIHYYQVDRSNLAQHVWDNHHQINWKEASIIQKEQNFGKRKLKESACIQLNGDNCFSAETLSLNRTWFPLLKKDVVYSQTMSFQLNPTAPQISYRQYLRERYGPETIQNFKKLEVLSTKYAQSANSLTFLHKCREQNLIPRGLRLKTTIQSEKANRIIRRAEESLVREQIQFHRRLNFALTPKDVPTLDIITSIEETCQKLSEDVSNEFRIRSKMILEKPLKIKSNISKEEMLALKELKNDKDIKILPADKGNATVIMNTGDYNSKISNLITEGQYTKLNKDPTKNTPHFIEKLTTININSTELLVSFDVVSLFTNVPVDKTLSIVRNKLENDNNLKDRTKLNVSAFMELLTLCIKTTYFQLENDFYQQDFGMAMGSSLSPIMSNIFMEHFEETYVKSYINKPKIWWRYVDDVFSIWPHGQDNLTDFLNFLNNIEPTIKFTLELEENNKLPFLDVMISKNTEINSNFQTNVYRKKTNTNRYLNFNSNHHLSIKKGVIKSLYDRAKLVSSNVNFFNQEKDHIKNILKENAYPINLVDRAFLQIENPSHNNQQRQNPVANMTIPYIPGISEKLKKLGNNFNIRTAFKTNNTLRSILTHTKPINKEQNEKNCIYQIPCQCGKHYIGETSRPLDVRIKEHKNYVRNYQVDRSNLAQHVWDNHHQINWKEASIIQKEQNFGKRKLKESACIQLNGGVFPNNVFPVKSYSTTNKL</sequence>
<organism evidence="2 3">
    <name type="scientific">Exocentrus adspersus</name>
    <dbReference type="NCBI Taxonomy" id="1586481"/>
    <lineage>
        <taxon>Eukaryota</taxon>
        <taxon>Metazoa</taxon>
        <taxon>Ecdysozoa</taxon>
        <taxon>Arthropoda</taxon>
        <taxon>Hexapoda</taxon>
        <taxon>Insecta</taxon>
        <taxon>Pterygota</taxon>
        <taxon>Neoptera</taxon>
        <taxon>Endopterygota</taxon>
        <taxon>Coleoptera</taxon>
        <taxon>Polyphaga</taxon>
        <taxon>Cucujiformia</taxon>
        <taxon>Chrysomeloidea</taxon>
        <taxon>Cerambycidae</taxon>
        <taxon>Lamiinae</taxon>
        <taxon>Acanthocinini</taxon>
        <taxon>Exocentrus</taxon>
    </lineage>
</organism>
<gene>
    <name evidence="2" type="ORF">NQ315_008744</name>
</gene>
<dbReference type="Pfam" id="PF00078">
    <property type="entry name" value="RVT_1"/>
    <property type="match status" value="1"/>
</dbReference>
<dbReference type="PANTHER" id="PTHR21301">
    <property type="entry name" value="REVERSE TRANSCRIPTASE"/>
    <property type="match status" value="1"/>
</dbReference>